<gene>
    <name evidence="4" type="primary">LOC118349691</name>
</gene>
<dbReference type="GeneID" id="118349691"/>
<dbReference type="InterPro" id="IPR040256">
    <property type="entry name" value="At4g02000-like"/>
</dbReference>
<dbReference type="InterPro" id="IPR025836">
    <property type="entry name" value="Zn_knuckle_CX2CX4HX4C"/>
</dbReference>
<dbReference type="InParanoid" id="A0A6P9ETY7"/>
<dbReference type="Pfam" id="PF14392">
    <property type="entry name" value="zf-CCHC_4"/>
    <property type="match status" value="1"/>
</dbReference>
<dbReference type="AlphaFoldDB" id="A0A6P9ETY7"/>
<evidence type="ECO:0000259" key="2">
    <source>
        <dbReference type="Pfam" id="PF14392"/>
    </source>
</evidence>
<sequence length="191" mass="21894">MEKVWNVGKPLEFHDIGNTCFVISFVNRRDKVRVLNGCLWLFDNLLFVLKDFDGERQPSQLDFDHTCLWVQMLNLPLSYMNKKMGEVIGISLGEVMEVDVQEDGVAWGRCLRVKAECDLRRPLARGRTIIVEGRSSWVPFQYEKLSRICFNCGRIMHEKDGCKEGEGNSGQYGAWLSAMPQTRRGNAKGMN</sequence>
<dbReference type="KEGG" id="jre:118349691"/>
<dbReference type="RefSeq" id="XP_035551114.1">
    <property type="nucleotide sequence ID" value="XM_035695221.1"/>
</dbReference>
<evidence type="ECO:0000313" key="4">
    <source>
        <dbReference type="RefSeq" id="XP_035551114.1"/>
    </source>
</evidence>
<dbReference type="PANTHER" id="PTHR31286:SF62">
    <property type="entry name" value="ZINC FINGER, CCHC-TYPE-LIKE PROTEIN"/>
    <property type="match status" value="1"/>
</dbReference>
<accession>A0A6P9ETY7</accession>
<dbReference type="Proteomes" id="UP000235220">
    <property type="component" value="Chromosome 10"/>
</dbReference>
<name>A0A6P9ETY7_JUGRE</name>
<feature type="domain" description="DUF4283" evidence="1">
    <location>
        <begin position="2"/>
        <end position="54"/>
    </location>
</feature>
<feature type="domain" description="Zinc knuckle CX2CX4HX4C" evidence="2">
    <location>
        <begin position="118"/>
        <end position="163"/>
    </location>
</feature>
<protein>
    <submittedName>
        <fullName evidence="4">Uncharacterized protein LOC118349691</fullName>
    </submittedName>
</protein>
<proteinExistence type="predicted"/>
<evidence type="ECO:0000313" key="3">
    <source>
        <dbReference type="Proteomes" id="UP000235220"/>
    </source>
</evidence>
<dbReference type="Pfam" id="PF14111">
    <property type="entry name" value="DUF4283"/>
    <property type="match status" value="1"/>
</dbReference>
<keyword evidence="3" id="KW-1185">Reference proteome</keyword>
<organism evidence="3 4">
    <name type="scientific">Juglans regia</name>
    <name type="common">English walnut</name>
    <dbReference type="NCBI Taxonomy" id="51240"/>
    <lineage>
        <taxon>Eukaryota</taxon>
        <taxon>Viridiplantae</taxon>
        <taxon>Streptophyta</taxon>
        <taxon>Embryophyta</taxon>
        <taxon>Tracheophyta</taxon>
        <taxon>Spermatophyta</taxon>
        <taxon>Magnoliopsida</taxon>
        <taxon>eudicotyledons</taxon>
        <taxon>Gunneridae</taxon>
        <taxon>Pentapetalae</taxon>
        <taxon>rosids</taxon>
        <taxon>fabids</taxon>
        <taxon>Fagales</taxon>
        <taxon>Juglandaceae</taxon>
        <taxon>Juglans</taxon>
    </lineage>
</organism>
<dbReference type="OrthoDB" id="990321at2759"/>
<dbReference type="PANTHER" id="PTHR31286">
    <property type="entry name" value="GLYCINE-RICH CELL WALL STRUCTURAL PROTEIN 1.8-LIKE"/>
    <property type="match status" value="1"/>
</dbReference>
<reference evidence="4" key="1">
    <citation type="submission" date="2025-08" db="UniProtKB">
        <authorList>
            <consortium name="RefSeq"/>
        </authorList>
    </citation>
    <scope>IDENTIFICATION</scope>
    <source>
        <tissue evidence="4">Leaves</tissue>
    </source>
</reference>
<dbReference type="InterPro" id="IPR025558">
    <property type="entry name" value="DUF4283"/>
</dbReference>
<evidence type="ECO:0000259" key="1">
    <source>
        <dbReference type="Pfam" id="PF14111"/>
    </source>
</evidence>